<evidence type="ECO:0000256" key="2">
    <source>
        <dbReference type="RuleBase" id="RU000320"/>
    </source>
</evidence>
<comment type="subcellular location">
    <subcellularLocation>
        <location evidence="1">Endomembrane system</location>
        <topology evidence="1">Multi-pass membrane protein</topology>
    </subcellularLocation>
    <subcellularLocation>
        <location evidence="2">Membrane</location>
        <topology evidence="2">Multi-pass membrane protein</topology>
    </subcellularLocation>
</comment>
<evidence type="ECO:0000256" key="3">
    <source>
        <dbReference type="SAM" id="Phobius"/>
    </source>
</evidence>
<dbReference type="AlphaFoldDB" id="A0A1H6F369"/>
<dbReference type="Pfam" id="PF00361">
    <property type="entry name" value="Proton_antipo_M"/>
    <property type="match status" value="1"/>
</dbReference>
<feature type="domain" description="NADH:quinone oxidoreductase/Mrp antiporter transmembrane" evidence="4">
    <location>
        <begin position="11"/>
        <end position="66"/>
    </location>
</feature>
<sequence>MLGWNYADTHNGVWSFDLLELAQTPVKSGLQSVVFFLLFYGLAIRIPLFPLHGWLPLTAEHGTVAVAPVFC</sequence>
<reference evidence="5 6" key="1">
    <citation type="submission" date="2016-10" db="EMBL/GenBank/DDBJ databases">
        <authorList>
            <person name="de Groot N.N."/>
        </authorList>
    </citation>
    <scope>NUCLEOTIDE SEQUENCE [LARGE SCALE GENOMIC DNA]</scope>
    <source>
        <strain evidence="5">MBHS1</strain>
    </source>
</reference>
<dbReference type="GO" id="GO:0016020">
    <property type="term" value="C:membrane"/>
    <property type="evidence" value="ECO:0007669"/>
    <property type="project" value="UniProtKB-SubCell"/>
</dbReference>
<proteinExistence type="predicted"/>
<evidence type="ECO:0000313" key="6">
    <source>
        <dbReference type="Proteomes" id="UP000236724"/>
    </source>
</evidence>
<keyword evidence="3" id="KW-1133">Transmembrane helix</keyword>
<keyword evidence="3" id="KW-0472">Membrane</keyword>
<dbReference type="EMBL" id="FMSV02000059">
    <property type="protein sequence ID" value="SEH04570.1"/>
    <property type="molecule type" value="Genomic_DNA"/>
</dbReference>
<dbReference type="InterPro" id="IPR001750">
    <property type="entry name" value="ND/Mrp_TM"/>
</dbReference>
<dbReference type="EC" id="1.6.5.11" evidence="5"/>
<keyword evidence="5" id="KW-0560">Oxidoreductase</keyword>
<keyword evidence="2 3" id="KW-0812">Transmembrane</keyword>
<dbReference type="RefSeq" id="WP_286018962.1">
    <property type="nucleotide sequence ID" value="NZ_FMSV02000059.1"/>
</dbReference>
<evidence type="ECO:0000256" key="1">
    <source>
        <dbReference type="ARBA" id="ARBA00004127"/>
    </source>
</evidence>
<keyword evidence="6" id="KW-1185">Reference proteome</keyword>
<dbReference type="GO" id="GO:0016491">
    <property type="term" value="F:oxidoreductase activity"/>
    <property type="evidence" value="ECO:0007669"/>
    <property type="project" value="UniProtKB-KW"/>
</dbReference>
<dbReference type="GO" id="GO:0012505">
    <property type="term" value="C:endomembrane system"/>
    <property type="evidence" value="ECO:0007669"/>
    <property type="project" value="UniProtKB-SubCell"/>
</dbReference>
<evidence type="ECO:0000259" key="4">
    <source>
        <dbReference type="Pfam" id="PF00361"/>
    </source>
</evidence>
<feature type="transmembrane region" description="Helical" evidence="3">
    <location>
        <begin position="29"/>
        <end position="48"/>
    </location>
</feature>
<gene>
    <name evidence="5" type="primary">nuoM_1</name>
    <name evidence="5" type="ORF">MBHS_00418</name>
</gene>
<evidence type="ECO:0000313" key="5">
    <source>
        <dbReference type="EMBL" id="SEH04570.1"/>
    </source>
</evidence>
<organism evidence="5 6">
    <name type="scientific">Candidatus Venteria ishoeyi</name>
    <dbReference type="NCBI Taxonomy" id="1899563"/>
    <lineage>
        <taxon>Bacteria</taxon>
        <taxon>Pseudomonadati</taxon>
        <taxon>Pseudomonadota</taxon>
        <taxon>Gammaproteobacteria</taxon>
        <taxon>Thiotrichales</taxon>
        <taxon>Thiotrichaceae</taxon>
        <taxon>Venteria</taxon>
    </lineage>
</organism>
<protein>
    <submittedName>
        <fullName evidence="5">NADH-quinone oxidoreductase subunit M</fullName>
        <ecNumber evidence="5">1.6.5.11</ecNumber>
    </submittedName>
</protein>
<name>A0A1H6F369_9GAMM</name>
<accession>A0A1H6F369</accession>
<dbReference type="Proteomes" id="UP000236724">
    <property type="component" value="Unassembled WGS sequence"/>
</dbReference>